<accession>A0A7L9UP40</accession>
<evidence type="ECO:0000313" key="2">
    <source>
        <dbReference type="Proteomes" id="UP000593918"/>
    </source>
</evidence>
<reference evidence="1 2" key="1">
    <citation type="submission" date="2020-10" db="EMBL/GenBank/DDBJ databases">
        <title>Genome sequencing of Bifidobacterium longum subsp. longum KCTC 5915.</title>
        <authorList>
            <person name="Kim J."/>
        </authorList>
    </citation>
    <scope>NUCLEOTIDE SEQUENCE [LARGE SCALE GENOMIC DNA]</scope>
    <source>
        <strain evidence="1 2">KCTC 5915</strain>
    </source>
</reference>
<dbReference type="Proteomes" id="UP000593918">
    <property type="component" value="Chromosome"/>
</dbReference>
<dbReference type="EMBL" id="CP062943">
    <property type="protein sequence ID" value="QOL55895.1"/>
    <property type="molecule type" value="Genomic_DNA"/>
</dbReference>
<name>A0A7L9UP40_BIFLL</name>
<gene>
    <name evidence="1" type="ORF">BL5915_03650</name>
</gene>
<protein>
    <submittedName>
        <fullName evidence="1">Uncharacterized protein</fullName>
    </submittedName>
</protein>
<dbReference type="AlphaFoldDB" id="A0A7L9UP40"/>
<organism evidence="1 2">
    <name type="scientific">Bifidobacterium longum subsp. longum</name>
    <dbReference type="NCBI Taxonomy" id="1679"/>
    <lineage>
        <taxon>Bacteria</taxon>
        <taxon>Bacillati</taxon>
        <taxon>Actinomycetota</taxon>
        <taxon>Actinomycetes</taxon>
        <taxon>Bifidobacteriales</taxon>
        <taxon>Bifidobacteriaceae</taxon>
        <taxon>Bifidobacterium</taxon>
    </lineage>
</organism>
<sequence>MSVTIWQRDADDYTFTSVVTAQGRVKVLLTPHARTLDGRENARPRILLDLSPDEVRGLIGVLDVLPDKPS</sequence>
<dbReference type="RefSeq" id="WP_200408518.1">
    <property type="nucleotide sequence ID" value="NZ_CP062943.1"/>
</dbReference>
<proteinExistence type="predicted"/>
<evidence type="ECO:0000313" key="1">
    <source>
        <dbReference type="EMBL" id="QOL55895.1"/>
    </source>
</evidence>